<dbReference type="Pfam" id="PF21074">
    <property type="entry name" value="GDH_C"/>
    <property type="match status" value="1"/>
</dbReference>
<dbReference type="PIRSF" id="PIRSF036761">
    <property type="entry name" value="GDH_Mll4104"/>
    <property type="match status" value="1"/>
</dbReference>
<protein>
    <submittedName>
        <fullName evidence="7">NAD-glutamate dehydrogenase</fullName>
    </submittedName>
</protein>
<dbReference type="Proteomes" id="UP000642993">
    <property type="component" value="Unassembled WGS sequence"/>
</dbReference>
<dbReference type="PANTHER" id="PTHR43403">
    <property type="entry name" value="NAD-SPECIFIC GLUTAMATE DEHYDROGENASE"/>
    <property type="match status" value="1"/>
</dbReference>
<gene>
    <name evidence="7" type="ORF">HT102_04295</name>
</gene>
<dbReference type="InterPro" id="IPR046346">
    <property type="entry name" value="Aminoacid_DH-like_N_sf"/>
</dbReference>
<feature type="compositionally biased region" description="Polar residues" evidence="1">
    <location>
        <begin position="7"/>
        <end position="23"/>
    </location>
</feature>
<dbReference type="RefSeq" id="WP_192038179.1">
    <property type="nucleotide sequence ID" value="NZ_JACYWE010000002.1"/>
</dbReference>
<dbReference type="Pfam" id="PF21077">
    <property type="entry name" value="GDH_ACT3"/>
    <property type="match status" value="1"/>
</dbReference>
<dbReference type="InterPro" id="IPR049062">
    <property type="entry name" value="NAD_Glu_DH_ACT2"/>
</dbReference>
<dbReference type="PANTHER" id="PTHR43403:SF1">
    <property type="entry name" value="NAD-SPECIFIC GLUTAMATE DEHYDROGENASE"/>
    <property type="match status" value="1"/>
</dbReference>
<dbReference type="Pfam" id="PF21075">
    <property type="entry name" value="GDH_ACT1"/>
    <property type="match status" value="1"/>
</dbReference>
<dbReference type="InterPro" id="IPR007780">
    <property type="entry name" value="NAD_Glu_DH_bac"/>
</dbReference>
<feature type="domain" description="NAD-specific glutamate dehydrogenase C-terminal" evidence="3">
    <location>
        <begin position="1325"/>
        <end position="1659"/>
    </location>
</feature>
<dbReference type="InterPro" id="IPR049058">
    <property type="entry name" value="NAD_Glu_DH_HM2"/>
</dbReference>
<dbReference type="InterPro" id="IPR049064">
    <property type="entry name" value="NAD_Glu_DH_ACT3"/>
</dbReference>
<dbReference type="GO" id="GO:0006538">
    <property type="term" value="P:L-glutamate catabolic process"/>
    <property type="evidence" value="ECO:0007669"/>
    <property type="project" value="InterPro"/>
</dbReference>
<dbReference type="InterPro" id="IPR048381">
    <property type="entry name" value="GDH_C"/>
</dbReference>
<dbReference type="Pfam" id="PF21073">
    <property type="entry name" value="GDH_HM1"/>
    <property type="match status" value="1"/>
</dbReference>
<evidence type="ECO:0000256" key="1">
    <source>
        <dbReference type="SAM" id="MobiDB-lite"/>
    </source>
</evidence>
<dbReference type="EMBL" id="JACYWE010000002">
    <property type="protein sequence ID" value="MBD8505706.1"/>
    <property type="molecule type" value="Genomic_DNA"/>
</dbReference>
<evidence type="ECO:0000313" key="7">
    <source>
        <dbReference type="EMBL" id="MBD8505706.1"/>
    </source>
</evidence>
<feature type="domain" description="NAD-glutamate dehydrogenase ACT3" evidence="6">
    <location>
        <begin position="571"/>
        <end position="642"/>
    </location>
</feature>
<feature type="domain" description="NAD-glutamate dehydrogenase catalytic" evidence="2">
    <location>
        <begin position="768"/>
        <end position="1277"/>
    </location>
</feature>
<evidence type="ECO:0000259" key="6">
    <source>
        <dbReference type="Pfam" id="PF21077"/>
    </source>
</evidence>
<feature type="domain" description="NAD-glutamate dehydrogenase ACT2" evidence="5">
    <location>
        <begin position="421"/>
        <end position="517"/>
    </location>
</feature>
<dbReference type="GO" id="GO:0004069">
    <property type="term" value="F:L-aspartate:2-oxoglutarate aminotransferase activity"/>
    <property type="evidence" value="ECO:0007669"/>
    <property type="project" value="InterPro"/>
</dbReference>
<dbReference type="InterPro" id="IPR024727">
    <property type="entry name" value="NAD_Glu_DH_N_ACT1"/>
</dbReference>
<reference evidence="7" key="1">
    <citation type="submission" date="2020-09" db="EMBL/GenBank/DDBJ databases">
        <title>Hoyosella lacisalsi sp. nov., a halotolerant actinobacterium isolated from soil of Lake Gudzhirganskoe.</title>
        <authorList>
            <person name="Yang Q."/>
            <person name="Guo P.Y."/>
            <person name="Liu S.W."/>
            <person name="Li F.N."/>
            <person name="Sun C.H."/>
        </authorList>
    </citation>
    <scope>NUCLEOTIDE SEQUENCE</scope>
    <source>
        <strain evidence="7">G463</strain>
    </source>
</reference>
<proteinExistence type="predicted"/>
<dbReference type="Pfam" id="PF05088">
    <property type="entry name" value="Bac_GDH_CD"/>
    <property type="match status" value="1"/>
</dbReference>
<feature type="domain" description="NAD-glutamate dehydrogenase N-terminal ACT1" evidence="4">
    <location>
        <begin position="60"/>
        <end position="195"/>
    </location>
</feature>
<dbReference type="Gene3D" id="3.40.50.720">
    <property type="entry name" value="NAD(P)-binding Rossmann-like Domain"/>
    <property type="match status" value="1"/>
</dbReference>
<evidence type="ECO:0000259" key="3">
    <source>
        <dbReference type="Pfam" id="PF21074"/>
    </source>
</evidence>
<evidence type="ECO:0000259" key="4">
    <source>
        <dbReference type="Pfam" id="PF21075"/>
    </source>
</evidence>
<accession>A0A927JAI1</accession>
<dbReference type="Pfam" id="PF21078">
    <property type="entry name" value="GDH_HM3"/>
    <property type="match status" value="1"/>
</dbReference>
<dbReference type="InterPro" id="IPR028971">
    <property type="entry name" value="NAD-GDH_cat"/>
</dbReference>
<keyword evidence="8" id="KW-1185">Reference proteome</keyword>
<evidence type="ECO:0000313" key="8">
    <source>
        <dbReference type="Proteomes" id="UP000642993"/>
    </source>
</evidence>
<comment type="caution">
    <text evidence="7">The sequence shown here is derived from an EMBL/GenBank/DDBJ whole genome shotgun (WGS) entry which is preliminary data.</text>
</comment>
<dbReference type="InterPro" id="IPR049056">
    <property type="entry name" value="NAD_Glu_DH_HM3"/>
</dbReference>
<name>A0A927JAI1_9ACTN</name>
<organism evidence="7 8">
    <name type="scientific">Lolliginicoccus lacisalsi</name>
    <dbReference type="NCBI Taxonomy" id="2742202"/>
    <lineage>
        <taxon>Bacteria</taxon>
        <taxon>Bacillati</taxon>
        <taxon>Actinomycetota</taxon>
        <taxon>Actinomycetes</taxon>
        <taxon>Mycobacteriales</taxon>
        <taxon>Hoyosellaceae</taxon>
        <taxon>Lolliginicoccus</taxon>
    </lineage>
</organism>
<dbReference type="InterPro" id="IPR036291">
    <property type="entry name" value="NAD(P)-bd_dom_sf"/>
</dbReference>
<dbReference type="SUPFAM" id="SSF53223">
    <property type="entry name" value="Aminoacid dehydrogenase-like, N-terminal domain"/>
    <property type="match status" value="1"/>
</dbReference>
<dbReference type="Pfam" id="PF21079">
    <property type="entry name" value="GDH_HM2"/>
    <property type="match status" value="1"/>
</dbReference>
<feature type="region of interest" description="Disordered" evidence="1">
    <location>
        <begin position="1"/>
        <end position="34"/>
    </location>
</feature>
<dbReference type="SUPFAM" id="SSF51735">
    <property type="entry name" value="NAD(P)-binding Rossmann-fold domains"/>
    <property type="match status" value="1"/>
</dbReference>
<evidence type="ECO:0000259" key="2">
    <source>
        <dbReference type="Pfam" id="PF05088"/>
    </source>
</evidence>
<sequence>MSDSRVHATANTALDTEPETGSQPVEPDTSADGDLTRLYRTYYRQDAIPATTADTARQKPSEASGAHQQRAYDLLAKHRDLAARRDPGAPAVAIWAEGNGQPNGSASTRSVLQIVTDDVPYLVESVTALLGGVGISVEQIVHPVLIVRRDGDGNLLEVLADRTTFTKPDDAIAESWMHLQLSGTQRQVLDQIAHRIRELLSDVRQVVSDTPTMRSTLADIATELESGRGTGPAPSSEANEAAGLLRWLAAGNFRVLGYRRYETGAADGQHLSMVPGSGLGVLRSPEMTDLRFRLYSDESEAQRILVFAQGQAPAMSLRVVYPFFVCVRIFADDGTITGEHRFLGIFTVTGLHENVLDVPVLASRVHEVLRNAGHSLDSFTGQSMLEIIQSYPRTELFTVDVDTLHRTVTEVVAIGLSRELRLFLRADPNGRFVSALVYMPRDRYRTGVRHAMQDILRAEFAGSSVDYTARVTESVVAQVHFTIRIPDGWSASTAPDVSEEARERLQQTLSEATRSWEDHLADEVAHREPTAPTTQANRFAGAFPQAYKEDFAPSRAIADLRRIEALGEGDIDLALYRKRDAEPGRWQLSLYLTGDGVSLSRILPVLQSMGVEVLDERPYHLDRLDGEPSWIYDFSLLVHPETRQSESVMELAQTLPTMPVGTINEPHVGGDLEKRFTDAFIAIWNGLAEADRFNELILRAGLDWRQAAMLRAYARYLRQITFPYSQAHIEEVLLENAPTAAVLVELFEATFDPVNHSKSRAEELSKDVNARLDKVVSLDADRILRAYLRLMQATLRTNYFVGARPGIDTMVPKHRYREVLSFKFDPRNVPEIPKPRPRFEIFVYAPHIEGVHLRFGEVARGGLRWSDRREDFRTEVLGLAKAQAVKNAVIVPVGAKGGFVVKKPPVPTGDPGADREAFRAEGIRCYRLFISGLLDITDNLDQVTEATLSPSDVVRRDKDDSYLVVAADKGTATFSDIANEVAGIYNFWLGDAFASGGSAGYDHKVMGITARGAWESVKRHFREIGVDTQTQDFTVVGIGDMSGDVFGNGMLLSEHIRLLAAFDHRHIFIDPSPDTATSYQERRRMFDLPRSSWEDYNKDLISEGGGVWPRSVKSIPVSEQMRSALGLPAHQSSMSPPELMKAILLAPADLLWNGGIGTYIKSSAETHGDVGDKANDNIRVNGADLRVKAVGEGGNLGLTQKGRIEFARNGGKVNSDALDNSAGVDCSDHEVNIKILLESLISTGALEPEDRNDLLASMTEEVAELVLYDNRMQNELMGTSRANAAQLLSVHSRQIADLAANRGLDREIEALPEDEAINERMQNNEGLSSPELSTLLAHVKLAIKDDLMASDLPDNEVFATRLPAYFPTALSENHYQAIRKHPLSREIVTTMLANQAIDNGGITFTFRLAEDAGATTTDSIRAFAAVTEIFGLRELWEEIRHADMPTQASDQLMLGSRRLLDRASRWLLANRPQPIAVGAEINRFAISVRELGPKVPDWLHGNDAKFLKMRVDEAVGIGAPRDLATRVHGLLHEYCLLDIVEVADLAERELGEVAELYYTLTAHLGIDTLHGAVSRLARGDRWHALARLALRDDLYGSTRALCLDVLDYGEPDESAEEKIDEWELSNASRLERARSSLTQIANSGTLDLATLSVAARQIRSMVYSRSLRSEAGR</sequence>
<feature type="region of interest" description="Disordered" evidence="1">
    <location>
        <begin position="49"/>
        <end position="68"/>
    </location>
</feature>
<dbReference type="InterPro" id="IPR049059">
    <property type="entry name" value="NAD_Glu_DH_HM1"/>
</dbReference>
<dbReference type="Pfam" id="PF21076">
    <property type="entry name" value="GDH_ACT2"/>
    <property type="match status" value="1"/>
</dbReference>
<evidence type="ECO:0000259" key="5">
    <source>
        <dbReference type="Pfam" id="PF21076"/>
    </source>
</evidence>
<dbReference type="GO" id="GO:0004352">
    <property type="term" value="F:glutamate dehydrogenase (NAD+) activity"/>
    <property type="evidence" value="ECO:0007669"/>
    <property type="project" value="InterPro"/>
</dbReference>